<dbReference type="PANTHER" id="PTHR23426:SF67">
    <property type="entry name" value="2FE-2S FERREDOXIN-TYPE DOMAIN-CONTAINING PROTEIN"/>
    <property type="match status" value="1"/>
</dbReference>
<dbReference type="GO" id="GO:0051537">
    <property type="term" value="F:2 iron, 2 sulfur cluster binding"/>
    <property type="evidence" value="ECO:0007669"/>
    <property type="project" value="UniProtKB-KW"/>
</dbReference>
<accession>A0AAD8XWU1</accession>
<dbReference type="Pfam" id="PF00111">
    <property type="entry name" value="Fer2"/>
    <property type="match status" value="1"/>
</dbReference>
<evidence type="ECO:0000256" key="1">
    <source>
        <dbReference type="ARBA" id="ARBA00022714"/>
    </source>
</evidence>
<proteinExistence type="predicted"/>
<dbReference type="GO" id="GO:0005739">
    <property type="term" value="C:mitochondrion"/>
    <property type="evidence" value="ECO:0007669"/>
    <property type="project" value="TreeGrafter"/>
</dbReference>
<reference evidence="6" key="1">
    <citation type="submission" date="2023-06" db="EMBL/GenBank/DDBJ databases">
        <title>Survivors Of The Sea: Transcriptome response of Skeletonema marinoi to long-term dormancy.</title>
        <authorList>
            <person name="Pinder M.I.M."/>
            <person name="Kourtchenko O."/>
            <person name="Robertson E.K."/>
            <person name="Larsson T."/>
            <person name="Maumus F."/>
            <person name="Osuna-Cruz C.M."/>
            <person name="Vancaester E."/>
            <person name="Stenow R."/>
            <person name="Vandepoele K."/>
            <person name="Ploug H."/>
            <person name="Bruchert V."/>
            <person name="Godhe A."/>
            <person name="Topel M."/>
        </authorList>
    </citation>
    <scope>NUCLEOTIDE SEQUENCE</scope>
    <source>
        <strain evidence="6">R05AC</strain>
    </source>
</reference>
<evidence type="ECO:0000256" key="2">
    <source>
        <dbReference type="ARBA" id="ARBA00022723"/>
    </source>
</evidence>
<keyword evidence="7" id="KW-1185">Reference proteome</keyword>
<dbReference type="PANTHER" id="PTHR23426">
    <property type="entry name" value="FERREDOXIN/ADRENODOXIN"/>
    <property type="match status" value="1"/>
</dbReference>
<dbReference type="GO" id="GO:0009055">
    <property type="term" value="F:electron transfer activity"/>
    <property type="evidence" value="ECO:0007669"/>
    <property type="project" value="TreeGrafter"/>
</dbReference>
<feature type="domain" description="2Fe-2S ferredoxin-type" evidence="5">
    <location>
        <begin position="325"/>
        <end position="369"/>
    </location>
</feature>
<keyword evidence="3" id="KW-0408">Iron</keyword>
<dbReference type="Gene3D" id="3.10.20.30">
    <property type="match status" value="1"/>
</dbReference>
<dbReference type="InterPro" id="IPR036010">
    <property type="entry name" value="2Fe-2S_ferredoxin-like_sf"/>
</dbReference>
<evidence type="ECO:0000256" key="3">
    <source>
        <dbReference type="ARBA" id="ARBA00023004"/>
    </source>
</evidence>
<evidence type="ECO:0000256" key="4">
    <source>
        <dbReference type="ARBA" id="ARBA00023014"/>
    </source>
</evidence>
<dbReference type="GO" id="GO:0046872">
    <property type="term" value="F:metal ion binding"/>
    <property type="evidence" value="ECO:0007669"/>
    <property type="project" value="UniProtKB-KW"/>
</dbReference>
<protein>
    <recommendedName>
        <fullName evidence="5">2Fe-2S ferredoxin-type domain-containing protein</fullName>
    </recommendedName>
</protein>
<evidence type="ECO:0000313" key="6">
    <source>
        <dbReference type="EMBL" id="KAK1735384.1"/>
    </source>
</evidence>
<evidence type="ECO:0000259" key="5">
    <source>
        <dbReference type="Pfam" id="PF00111"/>
    </source>
</evidence>
<dbReference type="InterPro" id="IPR001041">
    <property type="entry name" value="2Fe-2S_ferredoxin-type"/>
</dbReference>
<dbReference type="AlphaFoldDB" id="A0AAD8XWU1"/>
<keyword evidence="2" id="KW-0479">Metal-binding</keyword>
<dbReference type="InterPro" id="IPR001055">
    <property type="entry name" value="Adrenodoxin-like"/>
</dbReference>
<comment type="caution">
    <text evidence="6">The sequence shown here is derived from an EMBL/GenBank/DDBJ whole genome shotgun (WGS) entry which is preliminary data.</text>
</comment>
<evidence type="ECO:0000313" key="7">
    <source>
        <dbReference type="Proteomes" id="UP001224775"/>
    </source>
</evidence>
<keyword evidence="4" id="KW-0411">Iron-sulfur</keyword>
<dbReference type="SUPFAM" id="SSF54292">
    <property type="entry name" value="2Fe-2S ferredoxin-like"/>
    <property type="match status" value="1"/>
</dbReference>
<gene>
    <name evidence="6" type="ORF">QTG54_013998</name>
</gene>
<dbReference type="GO" id="GO:0140647">
    <property type="term" value="P:P450-containing electron transport chain"/>
    <property type="evidence" value="ECO:0007669"/>
    <property type="project" value="InterPro"/>
</dbReference>
<dbReference type="Proteomes" id="UP001224775">
    <property type="component" value="Unassembled WGS sequence"/>
</dbReference>
<organism evidence="6 7">
    <name type="scientific">Skeletonema marinoi</name>
    <dbReference type="NCBI Taxonomy" id="267567"/>
    <lineage>
        <taxon>Eukaryota</taxon>
        <taxon>Sar</taxon>
        <taxon>Stramenopiles</taxon>
        <taxon>Ochrophyta</taxon>
        <taxon>Bacillariophyta</taxon>
        <taxon>Coscinodiscophyceae</taxon>
        <taxon>Thalassiosirophycidae</taxon>
        <taxon>Thalassiosirales</taxon>
        <taxon>Skeletonemataceae</taxon>
        <taxon>Skeletonema</taxon>
        <taxon>Skeletonema marinoi-dohrnii complex</taxon>
    </lineage>
</organism>
<name>A0AAD8XWU1_9STRA</name>
<keyword evidence="1" id="KW-0001">2Fe-2S</keyword>
<dbReference type="EMBL" id="JATAAI010000034">
    <property type="protein sequence ID" value="KAK1735384.1"/>
    <property type="molecule type" value="Genomic_DNA"/>
</dbReference>
<sequence>MRCHHRCGECGLWCHNIATNYSKHPGTMKSATALLVLCTGIAHQKANAFSATHYQPTIKLTKTITSSTQLYEQPINLNQLLGTASPATMQNYNLPRDTIADGLSAQIITRLNKAVDDTRETTEIILVPKNTEDHFIDTFRVEIPIPLDSPGLGIELLELEGGREDGLGIVIVNDLVPGGNAQRALDEKTAAQETIMYGDSISAAELILRRSGSTAEDQTDVLSARTECLGYDSTVGALGGLLSKLSDEDGGSNIVEATMILTLRRLRRRPQLQVKLYYPPSQDLPPETIKLLPGDNLRMAMLQKGVKLNDPLAQRYDGKPTGSGNCGSGGLCRTCAVSVMRGGELLSPQKANEKKMLEDTPRWRLACKSWVGYEMKEGEISIQVNPRQW</sequence>
<dbReference type="InterPro" id="IPR012675">
    <property type="entry name" value="Beta-grasp_dom_sf"/>
</dbReference>